<reference evidence="1 2" key="1">
    <citation type="submission" date="2019-07" db="EMBL/GenBank/DDBJ databases">
        <authorList>
            <person name="Huq M.A."/>
        </authorList>
    </citation>
    <scope>NUCLEOTIDE SEQUENCE [LARGE SCALE GENOMIC DNA]</scope>
    <source>
        <strain evidence="1 2">MAH-3</strain>
    </source>
</reference>
<comment type="caution">
    <text evidence="1">The sequence shown here is derived from an EMBL/GenBank/DDBJ whole genome shotgun (WGS) entry which is preliminary data.</text>
</comment>
<dbReference type="SUPFAM" id="SSF48452">
    <property type="entry name" value="TPR-like"/>
    <property type="match status" value="1"/>
</dbReference>
<dbReference type="AlphaFoldDB" id="A0A556MYC7"/>
<dbReference type="InterPro" id="IPR011990">
    <property type="entry name" value="TPR-like_helical_dom_sf"/>
</dbReference>
<evidence type="ECO:0000313" key="1">
    <source>
        <dbReference type="EMBL" id="TSJ44833.1"/>
    </source>
</evidence>
<name>A0A556MYC7_9FLAO</name>
<dbReference type="RefSeq" id="WP_144332947.1">
    <property type="nucleotide sequence ID" value="NZ_VLPL01000004.1"/>
</dbReference>
<dbReference type="EMBL" id="VLPL01000004">
    <property type="protein sequence ID" value="TSJ44833.1"/>
    <property type="molecule type" value="Genomic_DNA"/>
</dbReference>
<dbReference type="Proteomes" id="UP000316008">
    <property type="component" value="Unassembled WGS sequence"/>
</dbReference>
<gene>
    <name evidence="1" type="ORF">FO442_09550</name>
</gene>
<proteinExistence type="predicted"/>
<accession>A0A556MYC7</accession>
<evidence type="ECO:0000313" key="2">
    <source>
        <dbReference type="Proteomes" id="UP000316008"/>
    </source>
</evidence>
<sequence>MEYRNNAEERNWYANGLINLAVCMNELGDSDCLEHLQGDNSENPLDRIGKSCEQANNLSDQGNHDEAVTLLNEILATLSTLKGPGVDFYQPRVLGLIGMCHFRMGNKKSAELFIRQAYDFCISIRDEESANIYGENLRILQSQ</sequence>
<keyword evidence="2" id="KW-1185">Reference proteome</keyword>
<dbReference type="Gene3D" id="1.25.40.10">
    <property type="entry name" value="Tetratricopeptide repeat domain"/>
    <property type="match status" value="1"/>
</dbReference>
<protein>
    <submittedName>
        <fullName evidence="1">Tetratricopeptide repeat protein</fullName>
    </submittedName>
</protein>
<organism evidence="1 2">
    <name type="scientific">Fluviicola chungangensis</name>
    <dbReference type="NCBI Taxonomy" id="2597671"/>
    <lineage>
        <taxon>Bacteria</taxon>
        <taxon>Pseudomonadati</taxon>
        <taxon>Bacteroidota</taxon>
        <taxon>Flavobacteriia</taxon>
        <taxon>Flavobacteriales</taxon>
        <taxon>Crocinitomicaceae</taxon>
        <taxon>Fluviicola</taxon>
    </lineage>
</organism>